<protein>
    <submittedName>
        <fullName evidence="2">Uncharacterized protein</fullName>
    </submittedName>
</protein>
<dbReference type="Proteomes" id="UP000284375">
    <property type="component" value="Unassembled WGS sequence"/>
</dbReference>
<gene>
    <name evidence="2" type="ORF">VSDG_03139</name>
</gene>
<evidence type="ECO:0000313" key="2">
    <source>
        <dbReference type="EMBL" id="ROV99688.1"/>
    </source>
</evidence>
<feature type="region of interest" description="Disordered" evidence="1">
    <location>
        <begin position="95"/>
        <end position="118"/>
    </location>
</feature>
<dbReference type="Gene3D" id="3.30.930.10">
    <property type="entry name" value="Bira Bifunctional Protein, Domain 2"/>
    <property type="match status" value="1"/>
</dbReference>
<keyword evidence="3" id="KW-1185">Reference proteome</keyword>
<evidence type="ECO:0000256" key="1">
    <source>
        <dbReference type="SAM" id="MobiDB-lite"/>
    </source>
</evidence>
<evidence type="ECO:0000313" key="3">
    <source>
        <dbReference type="Proteomes" id="UP000284375"/>
    </source>
</evidence>
<dbReference type="InterPro" id="IPR045864">
    <property type="entry name" value="aa-tRNA-synth_II/BPL/LPL"/>
</dbReference>
<name>A0A423W8J0_CYTCH</name>
<dbReference type="OrthoDB" id="10009520at2759"/>
<accession>A0A423W8J0</accession>
<proteinExistence type="predicted"/>
<comment type="caution">
    <text evidence="2">The sequence shown here is derived from an EMBL/GenBank/DDBJ whole genome shotgun (WGS) entry which is preliminary data.</text>
</comment>
<dbReference type="AlphaFoldDB" id="A0A423W8J0"/>
<dbReference type="SUPFAM" id="SSF55681">
    <property type="entry name" value="Class II aaRS and biotin synthetases"/>
    <property type="match status" value="1"/>
</dbReference>
<dbReference type="STRING" id="252740.A0A423W8J0"/>
<organism evidence="2 3">
    <name type="scientific">Cytospora chrysosperma</name>
    <name type="common">Cytospora canker fungus</name>
    <name type="synonym">Sphaeria chrysosperma</name>
    <dbReference type="NCBI Taxonomy" id="252740"/>
    <lineage>
        <taxon>Eukaryota</taxon>
        <taxon>Fungi</taxon>
        <taxon>Dikarya</taxon>
        <taxon>Ascomycota</taxon>
        <taxon>Pezizomycotina</taxon>
        <taxon>Sordariomycetes</taxon>
        <taxon>Sordariomycetidae</taxon>
        <taxon>Diaporthales</taxon>
        <taxon>Cytosporaceae</taxon>
        <taxon>Cytospora</taxon>
    </lineage>
</organism>
<dbReference type="EMBL" id="LJZO01000010">
    <property type="protein sequence ID" value="ROV99688.1"/>
    <property type="molecule type" value="Genomic_DNA"/>
</dbReference>
<sequence length="719" mass="81540">MDDETARLIFQLQLEDLQEVSSGSKGKQRAGEVSDFELALSCYRTELESSTMFVSDRHMCMSIASAVHRDGEVINDLMAQEKQAAADRGLALRSQDGIIPAPRNNDGEPQGSKSEGNDLGDELLEKMAALYIFGLGDGNDSDSEVTQPESSAWAASRSHAWKPAGGIAKRQCVSCLEMFEFYDHQLETKDSWEADYLTKALKRRMQVKFFEPPTWSPLPWMSFWEHSNLETGSKLDPLRHEWPEAGVLVLPCAEPMYLGPGQVSMWPIMDLRDDIQRGKTRFRTEYEYERVLEDTTIEVLKREYGIEAFAVPGTAGVWVESKIPPPELDSGQSGLGSDLGNMPVANRRENIRRIATIHADITDDITRWGVSIHVGQPDPVVDSWTSLTNPWTRLRQHTNTTSIVAELAHSGSSPRHASRTRQLELWSHKKTRYLQTYFDKDAPFSGTLYHSMPYSLIKVQGGRREAAPLGLDNRDLSTAWTYEFARQLGMHDGFVDHYSVVDFAEANSTDLPTKTPSSGFMSRPMLDEHWLTHPYNQVDVPSLRVGKSELVSTDIMEDTMRLEAQDGKIDHETHEGWMLSWPLWYDTLMKRLDQSIAGGAWDTRLRAHMWEKEQSARQLRRKAAVKEAEDLEQRWGVQLKQLIRRPLTDEIIRELTDKAREMERTLREVPAGAAMSKDLLESAAHMRRLLESRFPRQPQTGVEGHKLAGADTLEEVLSQ</sequence>
<reference evidence="2 3" key="1">
    <citation type="submission" date="2015-09" db="EMBL/GenBank/DDBJ databases">
        <title>Host preference determinants of Valsa canker pathogens revealed by comparative genomics.</title>
        <authorList>
            <person name="Yin Z."/>
            <person name="Huang L."/>
        </authorList>
    </citation>
    <scope>NUCLEOTIDE SEQUENCE [LARGE SCALE GENOMIC DNA]</scope>
    <source>
        <strain evidence="2 3">YSFL</strain>
    </source>
</reference>